<comment type="caution">
    <text evidence="3">The sequence shown here is derived from an EMBL/GenBank/DDBJ whole genome shotgun (WGS) entry which is preliminary data.</text>
</comment>
<dbReference type="AlphaFoldDB" id="A0A9Q1E7R4"/>
<evidence type="ECO:0000259" key="2">
    <source>
        <dbReference type="Pfam" id="PF18701"/>
    </source>
</evidence>
<dbReference type="Proteomes" id="UP001152622">
    <property type="component" value="Chromosome 22"/>
</dbReference>
<reference evidence="3" key="1">
    <citation type="journal article" date="2023" name="Science">
        <title>Genome structures resolve the early diversification of teleost fishes.</title>
        <authorList>
            <person name="Parey E."/>
            <person name="Louis A."/>
            <person name="Montfort J."/>
            <person name="Bouchez O."/>
            <person name="Roques C."/>
            <person name="Iampietro C."/>
            <person name="Lluch J."/>
            <person name="Castinel A."/>
            <person name="Donnadieu C."/>
            <person name="Desvignes T."/>
            <person name="Floi Bucao C."/>
            <person name="Jouanno E."/>
            <person name="Wen M."/>
            <person name="Mejri S."/>
            <person name="Dirks R."/>
            <person name="Jansen H."/>
            <person name="Henkel C."/>
            <person name="Chen W.J."/>
            <person name="Zahm M."/>
            <person name="Cabau C."/>
            <person name="Klopp C."/>
            <person name="Thompson A.W."/>
            <person name="Robinson-Rechavi M."/>
            <person name="Braasch I."/>
            <person name="Lecointre G."/>
            <person name="Bobe J."/>
            <person name="Postlethwait J.H."/>
            <person name="Berthelot C."/>
            <person name="Roest Crollius H."/>
            <person name="Guiguen Y."/>
        </authorList>
    </citation>
    <scope>NUCLEOTIDE SEQUENCE</scope>
    <source>
        <strain evidence="3">WJC10195</strain>
    </source>
</reference>
<feature type="region of interest" description="Disordered" evidence="1">
    <location>
        <begin position="348"/>
        <end position="374"/>
    </location>
</feature>
<sequence>MCQRGIGWDEPLPAELKPRWESWLNDLEALQKLQIPRCFAPENLGKIQRVELHHFADASSQGYGQCSYVRVVSEEKVHCSFILGKARVAPTKVVTIPRLELTAAVVSSAVSRMLKEELELKIDPKSLEPLTPNHLITMKSSVPLPPPGKFVVEDLYAAKRWRRVQYLTEQFWSRWRKEYLANITLRQRWHSPRRNVKIGDVVIVKDNETHRNEWKLVLVKQEQRNEQNVAAAPSMPPAMPLAPPPSQPSLHLLRNQLSPPDTGQVHDSLLASPPRGLVPGLTHPQPAYSPTSSSSFQHLPSLQGHSLSMWSDCQLIRPTPAFHPGPAPAVPPPIRPSYQPMQHKLAYNGQPSLRAGSPQAYEQPDPAASYPLGLGMVYHPPP</sequence>
<evidence type="ECO:0000256" key="1">
    <source>
        <dbReference type="SAM" id="MobiDB-lite"/>
    </source>
</evidence>
<gene>
    <name evidence="3" type="ORF">SKAU_G00410960</name>
</gene>
<feature type="compositionally biased region" description="Pro residues" evidence="1">
    <location>
        <begin position="234"/>
        <end position="247"/>
    </location>
</feature>
<feature type="domain" description="DUF5641" evidence="2">
    <location>
        <begin position="159"/>
        <end position="226"/>
    </location>
</feature>
<keyword evidence="4" id="KW-1185">Reference proteome</keyword>
<dbReference type="InterPro" id="IPR040676">
    <property type="entry name" value="DUF5641"/>
</dbReference>
<proteinExistence type="predicted"/>
<feature type="compositionally biased region" description="Polar residues" evidence="1">
    <location>
        <begin position="288"/>
        <end position="300"/>
    </location>
</feature>
<protein>
    <recommendedName>
        <fullName evidence="2">DUF5641 domain-containing protein</fullName>
    </recommendedName>
</protein>
<dbReference type="Pfam" id="PF05380">
    <property type="entry name" value="Peptidase_A17"/>
    <property type="match status" value="1"/>
</dbReference>
<feature type="region of interest" description="Disordered" evidence="1">
    <location>
        <begin position="227"/>
        <end position="300"/>
    </location>
</feature>
<dbReference type="PANTHER" id="PTHR47331:SF5">
    <property type="entry name" value="RIBONUCLEASE H"/>
    <property type="match status" value="1"/>
</dbReference>
<evidence type="ECO:0000313" key="3">
    <source>
        <dbReference type="EMBL" id="KAJ8333777.1"/>
    </source>
</evidence>
<organism evidence="3 4">
    <name type="scientific">Synaphobranchus kaupii</name>
    <name type="common">Kaup's arrowtooth eel</name>
    <dbReference type="NCBI Taxonomy" id="118154"/>
    <lineage>
        <taxon>Eukaryota</taxon>
        <taxon>Metazoa</taxon>
        <taxon>Chordata</taxon>
        <taxon>Craniata</taxon>
        <taxon>Vertebrata</taxon>
        <taxon>Euteleostomi</taxon>
        <taxon>Actinopterygii</taxon>
        <taxon>Neopterygii</taxon>
        <taxon>Teleostei</taxon>
        <taxon>Anguilliformes</taxon>
        <taxon>Synaphobranchidae</taxon>
        <taxon>Synaphobranchus</taxon>
    </lineage>
</organism>
<name>A0A9Q1E7R4_SYNKA</name>
<dbReference type="InterPro" id="IPR008042">
    <property type="entry name" value="Retrotrans_Pao"/>
</dbReference>
<accession>A0A9Q1E7R4</accession>
<dbReference type="OrthoDB" id="7764489at2759"/>
<evidence type="ECO:0000313" key="4">
    <source>
        <dbReference type="Proteomes" id="UP001152622"/>
    </source>
</evidence>
<dbReference type="PANTHER" id="PTHR47331">
    <property type="entry name" value="PHD-TYPE DOMAIN-CONTAINING PROTEIN"/>
    <property type="match status" value="1"/>
</dbReference>
<dbReference type="Pfam" id="PF18701">
    <property type="entry name" value="DUF5641"/>
    <property type="match status" value="1"/>
</dbReference>
<dbReference type="EMBL" id="JAINUF010000022">
    <property type="protein sequence ID" value="KAJ8333777.1"/>
    <property type="molecule type" value="Genomic_DNA"/>
</dbReference>